<gene>
    <name evidence="2" type="ORF">LTRI10_LOCUS48867</name>
</gene>
<sequence>MVGSPSTCLVGCSSSKDETQGMKKNMKGSGEPAGDEEEREEEHLGGFSSMKNPSKMKKNMKGGDESFLTAPCCEVQPYNVWETVTLP</sequence>
<evidence type="ECO:0000313" key="3">
    <source>
        <dbReference type="Proteomes" id="UP001497516"/>
    </source>
</evidence>
<dbReference type="AlphaFoldDB" id="A0AAV2GHL6"/>
<proteinExistence type="predicted"/>
<keyword evidence="3" id="KW-1185">Reference proteome</keyword>
<evidence type="ECO:0000256" key="1">
    <source>
        <dbReference type="SAM" id="MobiDB-lite"/>
    </source>
</evidence>
<evidence type="ECO:0000313" key="2">
    <source>
        <dbReference type="EMBL" id="CAL1409363.1"/>
    </source>
</evidence>
<name>A0AAV2GHL6_9ROSI</name>
<organism evidence="2 3">
    <name type="scientific">Linum trigynum</name>
    <dbReference type="NCBI Taxonomy" id="586398"/>
    <lineage>
        <taxon>Eukaryota</taxon>
        <taxon>Viridiplantae</taxon>
        <taxon>Streptophyta</taxon>
        <taxon>Embryophyta</taxon>
        <taxon>Tracheophyta</taxon>
        <taxon>Spermatophyta</taxon>
        <taxon>Magnoliopsida</taxon>
        <taxon>eudicotyledons</taxon>
        <taxon>Gunneridae</taxon>
        <taxon>Pentapetalae</taxon>
        <taxon>rosids</taxon>
        <taxon>fabids</taxon>
        <taxon>Malpighiales</taxon>
        <taxon>Linaceae</taxon>
        <taxon>Linum</taxon>
    </lineage>
</organism>
<reference evidence="2 3" key="1">
    <citation type="submission" date="2024-04" db="EMBL/GenBank/DDBJ databases">
        <authorList>
            <person name="Fracassetti M."/>
        </authorList>
    </citation>
    <scope>NUCLEOTIDE SEQUENCE [LARGE SCALE GENOMIC DNA]</scope>
</reference>
<feature type="region of interest" description="Disordered" evidence="1">
    <location>
        <begin position="1"/>
        <end position="62"/>
    </location>
</feature>
<dbReference type="EMBL" id="OZ034821">
    <property type="protein sequence ID" value="CAL1409363.1"/>
    <property type="molecule type" value="Genomic_DNA"/>
</dbReference>
<accession>A0AAV2GHL6</accession>
<dbReference type="Proteomes" id="UP001497516">
    <property type="component" value="Chromosome 8"/>
</dbReference>
<protein>
    <submittedName>
        <fullName evidence="2">Uncharacterized protein</fullName>
    </submittedName>
</protein>